<feature type="non-terminal residue" evidence="2">
    <location>
        <position position="1"/>
    </location>
</feature>
<dbReference type="EMBL" id="JACEIK010005857">
    <property type="protein sequence ID" value="MCE0482309.1"/>
    <property type="molecule type" value="Genomic_DNA"/>
</dbReference>
<organism evidence="2 3">
    <name type="scientific">Datura stramonium</name>
    <name type="common">Jimsonweed</name>
    <name type="synonym">Common thornapple</name>
    <dbReference type="NCBI Taxonomy" id="4076"/>
    <lineage>
        <taxon>Eukaryota</taxon>
        <taxon>Viridiplantae</taxon>
        <taxon>Streptophyta</taxon>
        <taxon>Embryophyta</taxon>
        <taxon>Tracheophyta</taxon>
        <taxon>Spermatophyta</taxon>
        <taxon>Magnoliopsida</taxon>
        <taxon>eudicotyledons</taxon>
        <taxon>Gunneridae</taxon>
        <taxon>Pentapetalae</taxon>
        <taxon>asterids</taxon>
        <taxon>lamiids</taxon>
        <taxon>Solanales</taxon>
        <taxon>Solanaceae</taxon>
        <taxon>Solanoideae</taxon>
        <taxon>Datureae</taxon>
        <taxon>Datura</taxon>
    </lineage>
</organism>
<gene>
    <name evidence="2" type="ORF">HAX54_040975</name>
</gene>
<name>A0ABS8VRP5_DATST</name>
<dbReference type="Proteomes" id="UP000823775">
    <property type="component" value="Unassembled WGS sequence"/>
</dbReference>
<evidence type="ECO:0000313" key="2">
    <source>
        <dbReference type="EMBL" id="MCE0482309.1"/>
    </source>
</evidence>
<protein>
    <recommendedName>
        <fullName evidence="4">Secreted protein</fullName>
    </recommendedName>
</protein>
<reference evidence="2 3" key="1">
    <citation type="journal article" date="2021" name="BMC Genomics">
        <title>Datura genome reveals duplications of psychoactive alkaloid biosynthetic genes and high mutation rate following tissue culture.</title>
        <authorList>
            <person name="Rajewski A."/>
            <person name="Carter-House D."/>
            <person name="Stajich J."/>
            <person name="Litt A."/>
        </authorList>
    </citation>
    <scope>NUCLEOTIDE SEQUENCE [LARGE SCALE GENOMIC DNA]</scope>
    <source>
        <strain evidence="2">AR-01</strain>
    </source>
</reference>
<keyword evidence="1" id="KW-0732">Signal</keyword>
<evidence type="ECO:0000313" key="3">
    <source>
        <dbReference type="Proteomes" id="UP000823775"/>
    </source>
</evidence>
<feature type="chain" id="PRO_5046151841" description="Secreted protein" evidence="1">
    <location>
        <begin position="26"/>
        <end position="116"/>
    </location>
</feature>
<evidence type="ECO:0000256" key="1">
    <source>
        <dbReference type="SAM" id="SignalP"/>
    </source>
</evidence>
<feature type="signal peptide" evidence="1">
    <location>
        <begin position="1"/>
        <end position="25"/>
    </location>
</feature>
<sequence length="116" mass="12940">TMVIAAVSAIHFFILLTQQVLPSYCSSTVRPSFEEMIVGTSNNFVKKPKNLQKKRPAVDASESKTLTVVAVAMTCERGFRVSLCQRPLQLLLITKQPSVEREFPHRAPTGGLFIEY</sequence>
<evidence type="ECO:0008006" key="4">
    <source>
        <dbReference type="Google" id="ProtNLM"/>
    </source>
</evidence>
<comment type="caution">
    <text evidence="2">The sequence shown here is derived from an EMBL/GenBank/DDBJ whole genome shotgun (WGS) entry which is preliminary data.</text>
</comment>
<accession>A0ABS8VRP5</accession>
<keyword evidence="3" id="KW-1185">Reference proteome</keyword>
<proteinExistence type="predicted"/>